<evidence type="ECO:0000313" key="3">
    <source>
        <dbReference type="Proteomes" id="UP000291483"/>
    </source>
</evidence>
<gene>
    <name evidence="2" type="ORF">EV379_1949</name>
</gene>
<dbReference type="RefSeq" id="WP_130505946.1">
    <property type="nucleotide sequence ID" value="NZ_SHLC01000001.1"/>
</dbReference>
<evidence type="ECO:0000256" key="1">
    <source>
        <dbReference type="SAM" id="Phobius"/>
    </source>
</evidence>
<dbReference type="InterPro" id="IPR021315">
    <property type="entry name" value="Gap/Sap"/>
</dbReference>
<accession>A0A4Q8ANP9</accession>
<name>A0A4Q8ANP9_9MICO</name>
<keyword evidence="3" id="KW-1185">Reference proteome</keyword>
<keyword evidence="1" id="KW-1133">Transmembrane helix</keyword>
<organism evidence="2 3">
    <name type="scientific">Microterricola gilva</name>
    <dbReference type="NCBI Taxonomy" id="393267"/>
    <lineage>
        <taxon>Bacteria</taxon>
        <taxon>Bacillati</taxon>
        <taxon>Actinomycetota</taxon>
        <taxon>Actinomycetes</taxon>
        <taxon>Micrococcales</taxon>
        <taxon>Microbacteriaceae</taxon>
        <taxon>Microterricola</taxon>
    </lineage>
</organism>
<keyword evidence="1" id="KW-0812">Transmembrane</keyword>
<keyword evidence="1" id="KW-0472">Membrane</keyword>
<feature type="transmembrane region" description="Helical" evidence="1">
    <location>
        <begin position="159"/>
        <end position="179"/>
    </location>
</feature>
<sequence length="222" mass="23056">MLQAIGHILPIALAVAISSVPILATVVILLSPERSRTAIPFLIAWVIGIIVVVSVCTIGAHLVPTPTGPRKQDDAVGVAEIVAGLALGVTAVVSWRRSRKHPEAAMPKWLNKVESLHPRAVFGLGMLMNVRPKAILLAIAAGLAVAAEDLSVGQSALTIGVYTAIAASTVVVPIVLTLADPARMEPRLRATQTWLIANGSAVTSLILLVVAFAVVGSGLARF</sequence>
<dbReference type="Pfam" id="PF11139">
    <property type="entry name" value="SfLAP"/>
    <property type="match status" value="1"/>
</dbReference>
<proteinExistence type="predicted"/>
<dbReference type="EMBL" id="SHLC01000001">
    <property type="protein sequence ID" value="RZU65615.1"/>
    <property type="molecule type" value="Genomic_DNA"/>
</dbReference>
<reference evidence="2 3" key="1">
    <citation type="submission" date="2019-02" db="EMBL/GenBank/DDBJ databases">
        <title>Sequencing the genomes of 1000 actinobacteria strains.</title>
        <authorList>
            <person name="Klenk H.-P."/>
        </authorList>
    </citation>
    <scope>NUCLEOTIDE SEQUENCE [LARGE SCALE GENOMIC DNA]</scope>
    <source>
        <strain evidence="2 3">DSM 18319</strain>
    </source>
</reference>
<feature type="transmembrane region" description="Helical" evidence="1">
    <location>
        <begin position="200"/>
        <end position="220"/>
    </location>
</feature>
<feature type="transmembrane region" description="Helical" evidence="1">
    <location>
        <begin position="134"/>
        <end position="153"/>
    </location>
</feature>
<dbReference type="AlphaFoldDB" id="A0A4Q8ANP9"/>
<comment type="caution">
    <text evidence="2">The sequence shown here is derived from an EMBL/GenBank/DDBJ whole genome shotgun (WGS) entry which is preliminary data.</text>
</comment>
<dbReference type="Proteomes" id="UP000291483">
    <property type="component" value="Unassembled WGS sequence"/>
</dbReference>
<feature type="transmembrane region" description="Helical" evidence="1">
    <location>
        <begin position="75"/>
        <end position="95"/>
    </location>
</feature>
<dbReference type="OrthoDB" id="4462109at2"/>
<feature type="transmembrane region" description="Helical" evidence="1">
    <location>
        <begin position="42"/>
        <end position="63"/>
    </location>
</feature>
<feature type="transmembrane region" description="Helical" evidence="1">
    <location>
        <begin position="6"/>
        <end position="30"/>
    </location>
</feature>
<protein>
    <submittedName>
        <fullName evidence="2">Sap-like sulfolipid-1-addressing protein</fullName>
    </submittedName>
</protein>
<evidence type="ECO:0000313" key="2">
    <source>
        <dbReference type="EMBL" id="RZU65615.1"/>
    </source>
</evidence>